<dbReference type="Pfam" id="PF00017">
    <property type="entry name" value="SH2"/>
    <property type="match status" value="1"/>
</dbReference>
<evidence type="ECO:0000313" key="14">
    <source>
        <dbReference type="RefSeq" id="XP_055879050.1"/>
    </source>
</evidence>
<dbReference type="SUPFAM" id="SSF158235">
    <property type="entry name" value="SOCS box-like"/>
    <property type="match status" value="1"/>
</dbReference>
<proteinExistence type="predicted"/>
<dbReference type="InterPro" id="IPR000980">
    <property type="entry name" value="SH2"/>
</dbReference>
<evidence type="ECO:0000313" key="12">
    <source>
        <dbReference type="RefSeq" id="XP_055879048.1"/>
    </source>
</evidence>
<dbReference type="Proteomes" id="UP001165740">
    <property type="component" value="Chromosome 3"/>
</dbReference>
<evidence type="ECO:0000256" key="1">
    <source>
        <dbReference type="ARBA" id="ARBA00004906"/>
    </source>
</evidence>
<dbReference type="RefSeq" id="XP_055879050.1">
    <property type="nucleotide sequence ID" value="XM_056023075.1"/>
</dbReference>
<dbReference type="PROSITE" id="PS50001">
    <property type="entry name" value="SH2"/>
    <property type="match status" value="1"/>
</dbReference>
<dbReference type="GO" id="GO:0035556">
    <property type="term" value="P:intracellular signal transduction"/>
    <property type="evidence" value="ECO:0007669"/>
    <property type="project" value="InterPro"/>
</dbReference>
<feature type="compositionally biased region" description="Basic residues" evidence="7">
    <location>
        <begin position="173"/>
        <end position="182"/>
    </location>
</feature>
<reference evidence="11 12" key="1">
    <citation type="submission" date="2025-04" db="UniProtKB">
        <authorList>
            <consortium name="RefSeq"/>
        </authorList>
    </citation>
    <scope>IDENTIFICATION</scope>
</reference>
<evidence type="ECO:0000313" key="13">
    <source>
        <dbReference type="RefSeq" id="XP_055879049.1"/>
    </source>
</evidence>
<dbReference type="GO" id="GO:0009968">
    <property type="term" value="P:negative regulation of signal transduction"/>
    <property type="evidence" value="ECO:0007669"/>
    <property type="project" value="UniProtKB-KW"/>
</dbReference>
<dbReference type="GO" id="GO:0005942">
    <property type="term" value="C:phosphatidylinositol 3-kinase complex"/>
    <property type="evidence" value="ECO:0007669"/>
    <property type="project" value="TreeGrafter"/>
</dbReference>
<dbReference type="FunFam" id="3.30.505.10:FF:000028">
    <property type="entry name" value="Suppressor of cytokine signaling 5"/>
    <property type="match status" value="1"/>
</dbReference>
<evidence type="ECO:0000256" key="5">
    <source>
        <dbReference type="ARBA" id="ARBA00022999"/>
    </source>
</evidence>
<sequence>MASSAEEPVDLRDAPSLPLSLITNTVQSKSTSQRSVPNIYTPLLPTTKLSTCQPPLLSDSSLGNTFQISQNGVSKSLKKQTGKLNLDLQQQNSRGQRSLVRPFFCCGSELSLVSLVDGLELTDSSSKDKKLTSIECNSSSDEEDSSLSSSSTSSPENIKAGLNSVLPVESHHPVVRRKKKDKHNLKKKFWNLRLQGRWNPRWRVTQPQRASAYRCDLSHHGGYQLAGSPGSGRKSPRARPLSVASQLIDLSFVQDFDKLYPTEDIDTIRKRERAKEMESGVEVDANAISQDVRPNLELPQPVLNLLRRRSRLGSGGSDLTLPSPGSPIEDYSLLMTNVMWQLQGQSDVPRVHTQVDFIHCLVPKLVNILACPFYWGVMDRYEAERLLDNKPEGTFLLRDSAQEDFLFSVSFRRYHRSLHARVEQWNHRFSFDAHDPAVFSAPSVCELMEHYKDPCCCMFFEPMLTRPLPRNFPFSLQHICRAAICDRVVYDNIRVLPLPNSLKQFLQVYHYKQKVRVRVFDGPQRNSPNGTLALKAL</sequence>
<keyword evidence="4" id="KW-0833">Ubl conjugation pathway</keyword>
<dbReference type="PROSITE" id="PS50225">
    <property type="entry name" value="SOCS"/>
    <property type="match status" value="1"/>
</dbReference>
<dbReference type="Gene3D" id="3.30.505.10">
    <property type="entry name" value="SH2 domain"/>
    <property type="match status" value="1"/>
</dbReference>
<gene>
    <name evidence="11 12 13 14" type="primary">LOC106055339</name>
</gene>
<comment type="pathway">
    <text evidence="1">Protein modification; protein ubiquitination.</text>
</comment>
<dbReference type="PANTHER" id="PTHR10155:SF0">
    <property type="entry name" value="SUPPRESSOR OF CYTOKINE SIGNALING AT 36E, ISOFORM D"/>
    <property type="match status" value="1"/>
</dbReference>
<dbReference type="RefSeq" id="XP_055879048.1">
    <property type="nucleotide sequence ID" value="XM_056023073.1"/>
</dbReference>
<dbReference type="SMART" id="SM00253">
    <property type="entry name" value="SOCS"/>
    <property type="match status" value="1"/>
</dbReference>
<keyword evidence="10" id="KW-1185">Reference proteome</keyword>
<evidence type="ECO:0000259" key="8">
    <source>
        <dbReference type="PROSITE" id="PS50001"/>
    </source>
</evidence>
<name>A0A9W2ZVR8_BIOGL</name>
<dbReference type="Pfam" id="PF07525">
    <property type="entry name" value="SOCS_box"/>
    <property type="match status" value="1"/>
</dbReference>
<keyword evidence="5 6" id="KW-0727">SH2 domain</keyword>
<accession>A0A9W2ZVR8</accession>
<evidence type="ECO:0000256" key="7">
    <source>
        <dbReference type="SAM" id="MobiDB-lite"/>
    </source>
</evidence>
<organism evidence="10 12">
    <name type="scientific">Biomphalaria glabrata</name>
    <name type="common">Bloodfluke planorb</name>
    <name type="synonym">Freshwater snail</name>
    <dbReference type="NCBI Taxonomy" id="6526"/>
    <lineage>
        <taxon>Eukaryota</taxon>
        <taxon>Metazoa</taxon>
        <taxon>Spiralia</taxon>
        <taxon>Lophotrochozoa</taxon>
        <taxon>Mollusca</taxon>
        <taxon>Gastropoda</taxon>
        <taxon>Heterobranchia</taxon>
        <taxon>Euthyneura</taxon>
        <taxon>Panpulmonata</taxon>
        <taxon>Hygrophila</taxon>
        <taxon>Lymnaeoidea</taxon>
        <taxon>Planorbidae</taxon>
        <taxon>Biomphalaria</taxon>
    </lineage>
</organism>
<evidence type="ECO:0000256" key="4">
    <source>
        <dbReference type="ARBA" id="ARBA00022786"/>
    </source>
</evidence>
<dbReference type="AlphaFoldDB" id="A0A9W2ZVR8"/>
<evidence type="ECO:0000313" key="11">
    <source>
        <dbReference type="RefSeq" id="XP_055879047.1"/>
    </source>
</evidence>
<evidence type="ECO:0000256" key="3">
    <source>
        <dbReference type="ARBA" id="ARBA00022700"/>
    </source>
</evidence>
<feature type="region of interest" description="Disordered" evidence="7">
    <location>
        <begin position="130"/>
        <end position="182"/>
    </location>
</feature>
<dbReference type="GeneID" id="106055339"/>
<dbReference type="SMART" id="SM00969">
    <property type="entry name" value="SOCS_box"/>
    <property type="match status" value="1"/>
</dbReference>
<keyword evidence="3" id="KW-0734">Signal transduction inhibitor</keyword>
<keyword evidence="2" id="KW-0341">Growth regulation</keyword>
<dbReference type="RefSeq" id="XP_055879049.1">
    <property type="nucleotide sequence ID" value="XM_056023074.1"/>
</dbReference>
<dbReference type="GO" id="GO:0046935">
    <property type="term" value="F:1-phosphatidylinositol-3-kinase regulator activity"/>
    <property type="evidence" value="ECO:0007669"/>
    <property type="project" value="TreeGrafter"/>
</dbReference>
<dbReference type="InterPro" id="IPR036036">
    <property type="entry name" value="SOCS_box-like_dom_sf"/>
</dbReference>
<evidence type="ECO:0000256" key="6">
    <source>
        <dbReference type="PROSITE-ProRule" id="PRU00191"/>
    </source>
</evidence>
<evidence type="ECO:0000313" key="10">
    <source>
        <dbReference type="Proteomes" id="UP001165740"/>
    </source>
</evidence>
<feature type="domain" description="SOCS box" evidence="9">
    <location>
        <begin position="463"/>
        <end position="512"/>
    </location>
</feature>
<dbReference type="GO" id="GO:0046854">
    <property type="term" value="P:phosphatidylinositol phosphate biosynthetic process"/>
    <property type="evidence" value="ECO:0007669"/>
    <property type="project" value="TreeGrafter"/>
</dbReference>
<dbReference type="RefSeq" id="XP_055879047.1">
    <property type="nucleotide sequence ID" value="XM_056023072.1"/>
</dbReference>
<evidence type="ECO:0000256" key="2">
    <source>
        <dbReference type="ARBA" id="ARBA00022604"/>
    </source>
</evidence>
<dbReference type="InterPro" id="IPR001496">
    <property type="entry name" value="SOCS_box"/>
</dbReference>
<dbReference type="SMART" id="SM00252">
    <property type="entry name" value="SH2"/>
    <property type="match status" value="1"/>
</dbReference>
<protein>
    <submittedName>
        <fullName evidence="11 12">Uncharacterized protein LOC106055339</fullName>
    </submittedName>
</protein>
<evidence type="ECO:0000259" key="9">
    <source>
        <dbReference type="PROSITE" id="PS50225"/>
    </source>
</evidence>
<dbReference type="OMA" id="FYHYKQK"/>
<dbReference type="SUPFAM" id="SSF55550">
    <property type="entry name" value="SH2 domain"/>
    <property type="match status" value="1"/>
</dbReference>
<dbReference type="PANTHER" id="PTHR10155">
    <property type="entry name" value="PHOSPHATIDYLINOSITOL 3-KINASE REGULATORY SUBUNIT"/>
    <property type="match status" value="1"/>
</dbReference>
<dbReference type="InterPro" id="IPR036860">
    <property type="entry name" value="SH2_dom_sf"/>
</dbReference>
<feature type="domain" description="SH2" evidence="8">
    <location>
        <begin position="373"/>
        <end position="468"/>
    </location>
</feature>
<dbReference type="OrthoDB" id="5979828at2759"/>